<dbReference type="AlphaFoldDB" id="A0A814IMY8"/>
<gene>
    <name evidence="14" type="ORF">OXX778_LOCUS17567</name>
</gene>
<dbReference type="GO" id="GO:0008270">
    <property type="term" value="F:zinc ion binding"/>
    <property type="evidence" value="ECO:0007669"/>
    <property type="project" value="UniProtKB-UniRule"/>
</dbReference>
<evidence type="ECO:0000313" key="15">
    <source>
        <dbReference type="Proteomes" id="UP000663879"/>
    </source>
</evidence>
<dbReference type="Proteomes" id="UP000663879">
    <property type="component" value="Unassembled WGS sequence"/>
</dbReference>
<dbReference type="InterPro" id="IPR026591">
    <property type="entry name" value="Sirtuin_cat_small_dom_sf"/>
</dbReference>
<keyword evidence="5 8" id="KW-0520">NAD</keyword>
<evidence type="ECO:0000256" key="11">
    <source>
        <dbReference type="PIRSR" id="PIRSR037938-3"/>
    </source>
</evidence>
<sequence length="312" mass="35241">MSKVFGSRGEQKLQTFDLDGIANYLLESENVIVMTGAGISTNADIPDFRSPSFGLYNRLQKYNLPHPTAVFTLDYFKEDPRAFYDIAHELYPVLEKAKPTVAHYFIKLLDVKGKLLKHYTQNIDCLEDLTNLDAQKTVQAHGHIRSGTCLGCKKSYNFEFLKENVIKNKIPKCENCSNTIKPDVVLFGEGLPKEFWDFMNDFGKCKLLIIMGTSLVVQPFAGLAGQVDADCPRVLINRDPVGDSGMFGSLITNVFNLNPDFGSKSNSNRDVFLQGDCDEMCWKLAEKLGWKEDLEKLINDTNEKIEQERSKL</sequence>
<evidence type="ECO:0000256" key="9">
    <source>
        <dbReference type="PIRSR" id="PIRSR037938-1"/>
    </source>
</evidence>
<evidence type="ECO:0000256" key="2">
    <source>
        <dbReference type="ARBA" id="ARBA00022679"/>
    </source>
</evidence>
<evidence type="ECO:0000256" key="8">
    <source>
        <dbReference type="PIRNR" id="PIRNR037938"/>
    </source>
</evidence>
<dbReference type="InterPro" id="IPR029035">
    <property type="entry name" value="DHS-like_NAD/FAD-binding_dom"/>
</dbReference>
<dbReference type="Gene3D" id="3.30.1600.10">
    <property type="entry name" value="SIR2/SIRT2 'Small Domain"/>
    <property type="match status" value="1"/>
</dbReference>
<dbReference type="InterPro" id="IPR003000">
    <property type="entry name" value="Sirtuin"/>
</dbReference>
<dbReference type="InterPro" id="IPR050134">
    <property type="entry name" value="NAD-dep_sirtuin_deacylases"/>
</dbReference>
<evidence type="ECO:0000256" key="4">
    <source>
        <dbReference type="ARBA" id="ARBA00022833"/>
    </source>
</evidence>
<keyword evidence="15" id="KW-1185">Reference proteome</keyword>
<comment type="similarity">
    <text evidence="1 8">Belongs to the sirtuin family. Class I subfamily.</text>
</comment>
<proteinExistence type="inferred from homology"/>
<comment type="catalytic activity">
    <reaction evidence="8">
        <text>N(6)-acetyl-L-lysyl-[protein] + NAD(+) + H2O = 2''-O-acetyl-ADP-D-ribose + nicotinamide + L-lysyl-[protein]</text>
        <dbReference type="Rhea" id="RHEA:43636"/>
        <dbReference type="Rhea" id="RHEA-COMP:9752"/>
        <dbReference type="Rhea" id="RHEA-COMP:10731"/>
        <dbReference type="ChEBI" id="CHEBI:15377"/>
        <dbReference type="ChEBI" id="CHEBI:17154"/>
        <dbReference type="ChEBI" id="CHEBI:29969"/>
        <dbReference type="ChEBI" id="CHEBI:57540"/>
        <dbReference type="ChEBI" id="CHEBI:61930"/>
        <dbReference type="ChEBI" id="CHEBI:83767"/>
        <dbReference type="EC" id="2.3.1.286"/>
    </reaction>
</comment>
<dbReference type="OrthoDB" id="420264at2759"/>
<feature type="active site" description="Proton acceptor" evidence="9 12">
    <location>
        <position position="141"/>
    </location>
</feature>
<feature type="binding site" evidence="11 12">
    <location>
        <position position="149"/>
    </location>
    <ligand>
        <name>Zn(2+)</name>
        <dbReference type="ChEBI" id="CHEBI:29105"/>
    </ligand>
</feature>
<evidence type="ECO:0000259" key="13">
    <source>
        <dbReference type="PROSITE" id="PS50305"/>
    </source>
</evidence>
<dbReference type="GO" id="GO:0070403">
    <property type="term" value="F:NAD+ binding"/>
    <property type="evidence" value="ECO:0007669"/>
    <property type="project" value="UniProtKB-UniRule"/>
</dbReference>
<comment type="catalytic activity">
    <reaction evidence="6">
        <text>N(6)-hexadecanoyl-L-lysyl-[protein] + NAD(+) + H2O = 2''-O-hexadecanoyl-ADP-D-ribose + nicotinamide + L-lysyl-[protein]</text>
        <dbReference type="Rhea" id="RHEA:70563"/>
        <dbReference type="Rhea" id="RHEA-COMP:9752"/>
        <dbReference type="Rhea" id="RHEA-COMP:14175"/>
        <dbReference type="ChEBI" id="CHEBI:15377"/>
        <dbReference type="ChEBI" id="CHEBI:17154"/>
        <dbReference type="ChEBI" id="CHEBI:29969"/>
        <dbReference type="ChEBI" id="CHEBI:57540"/>
        <dbReference type="ChEBI" id="CHEBI:138936"/>
        <dbReference type="ChEBI" id="CHEBI:189673"/>
    </reaction>
    <physiologicalReaction direction="left-to-right" evidence="6">
        <dbReference type="Rhea" id="RHEA:70564"/>
    </physiologicalReaction>
</comment>
<reference evidence="14" key="1">
    <citation type="submission" date="2021-02" db="EMBL/GenBank/DDBJ databases">
        <authorList>
            <person name="Nowell W R."/>
        </authorList>
    </citation>
    <scope>NUCLEOTIDE SEQUENCE</scope>
    <source>
        <strain evidence="14">Ploen Becks lab</strain>
    </source>
</reference>
<evidence type="ECO:0000256" key="6">
    <source>
        <dbReference type="ARBA" id="ARBA00048378"/>
    </source>
</evidence>
<feature type="binding site" evidence="11 12">
    <location>
        <position position="176"/>
    </location>
    <ligand>
        <name>Zn(2+)</name>
        <dbReference type="ChEBI" id="CHEBI:29105"/>
    </ligand>
</feature>
<comment type="catalytic activity">
    <reaction evidence="7">
        <text>N(6)-tetradecanoyl-L-lysyl-[protein] + NAD(+) + H2O = 2''-O-tetradecanoyl-ADP-D-ribose + nicotinamide + L-lysyl-[protein]</text>
        <dbReference type="Rhea" id="RHEA:70567"/>
        <dbReference type="Rhea" id="RHEA-COMP:9752"/>
        <dbReference type="Rhea" id="RHEA-COMP:15437"/>
        <dbReference type="ChEBI" id="CHEBI:15377"/>
        <dbReference type="ChEBI" id="CHEBI:17154"/>
        <dbReference type="ChEBI" id="CHEBI:29969"/>
        <dbReference type="ChEBI" id="CHEBI:57540"/>
        <dbReference type="ChEBI" id="CHEBI:141129"/>
        <dbReference type="ChEBI" id="CHEBI:189674"/>
    </reaction>
    <physiologicalReaction direction="left-to-right" evidence="7">
        <dbReference type="Rhea" id="RHEA:70568"/>
    </physiologicalReaction>
</comment>
<dbReference type="Pfam" id="PF02146">
    <property type="entry name" value="SIR2"/>
    <property type="match status" value="1"/>
</dbReference>
<feature type="binding site" evidence="10">
    <location>
        <begin position="121"/>
        <end position="124"/>
    </location>
    <ligand>
        <name>NAD(+)</name>
        <dbReference type="ChEBI" id="CHEBI:57540"/>
    </ligand>
</feature>
<dbReference type="SUPFAM" id="SSF52467">
    <property type="entry name" value="DHS-like NAD/FAD-binding domain"/>
    <property type="match status" value="1"/>
</dbReference>
<feature type="binding site" evidence="10">
    <location>
        <position position="277"/>
    </location>
    <ligand>
        <name>NAD(+)</name>
        <dbReference type="ChEBI" id="CHEBI:57540"/>
    </ligand>
</feature>
<evidence type="ECO:0000256" key="10">
    <source>
        <dbReference type="PIRSR" id="PIRSR037938-2"/>
    </source>
</evidence>
<evidence type="ECO:0000313" key="14">
    <source>
        <dbReference type="EMBL" id="CAF1024886.1"/>
    </source>
</evidence>
<name>A0A814IMY8_9BILA</name>
<keyword evidence="2 8" id="KW-0808">Transferase</keyword>
<feature type="binding site" evidence="10">
    <location>
        <begin position="37"/>
        <end position="41"/>
    </location>
    <ligand>
        <name>NAD(+)</name>
        <dbReference type="ChEBI" id="CHEBI:57540"/>
    </ligand>
</feature>
<dbReference type="EC" id="2.3.1.286" evidence="8"/>
<evidence type="ECO:0000256" key="12">
    <source>
        <dbReference type="PROSITE-ProRule" id="PRU00236"/>
    </source>
</evidence>
<dbReference type="EMBL" id="CAJNOC010004530">
    <property type="protein sequence ID" value="CAF1024886.1"/>
    <property type="molecule type" value="Genomic_DNA"/>
</dbReference>
<dbReference type="GO" id="GO:0005634">
    <property type="term" value="C:nucleus"/>
    <property type="evidence" value="ECO:0007669"/>
    <property type="project" value="TreeGrafter"/>
</dbReference>
<keyword evidence="3 8" id="KW-0479">Metal-binding</keyword>
<accession>A0A814IMY8</accession>
<feature type="binding site" evidence="11 12">
    <location>
        <position position="152"/>
    </location>
    <ligand>
        <name>Zn(2+)</name>
        <dbReference type="ChEBI" id="CHEBI:29105"/>
    </ligand>
</feature>
<evidence type="ECO:0000256" key="7">
    <source>
        <dbReference type="ARBA" id="ARBA00048905"/>
    </source>
</evidence>
<evidence type="ECO:0000256" key="3">
    <source>
        <dbReference type="ARBA" id="ARBA00022723"/>
    </source>
</evidence>
<comment type="caution">
    <text evidence="14">The sequence shown here is derived from an EMBL/GenBank/DDBJ whole genome shotgun (WGS) entry which is preliminary data.</text>
</comment>
<dbReference type="InterPro" id="IPR017328">
    <property type="entry name" value="Sirtuin_class_I"/>
</dbReference>
<feature type="binding site" evidence="10">
    <location>
        <begin position="213"/>
        <end position="214"/>
    </location>
    <ligand>
        <name>NAD(+)</name>
        <dbReference type="ChEBI" id="CHEBI:57540"/>
    </ligand>
</feature>
<keyword evidence="4 8" id="KW-0862">Zinc</keyword>
<organism evidence="14 15">
    <name type="scientific">Brachionus calyciflorus</name>
    <dbReference type="NCBI Taxonomy" id="104777"/>
    <lineage>
        <taxon>Eukaryota</taxon>
        <taxon>Metazoa</taxon>
        <taxon>Spiralia</taxon>
        <taxon>Gnathifera</taxon>
        <taxon>Rotifera</taxon>
        <taxon>Eurotatoria</taxon>
        <taxon>Monogononta</taxon>
        <taxon>Pseudotrocha</taxon>
        <taxon>Ploima</taxon>
        <taxon>Brachionidae</taxon>
        <taxon>Brachionus</taxon>
    </lineage>
</organism>
<dbReference type="InterPro" id="IPR026590">
    <property type="entry name" value="Ssirtuin_cat_dom"/>
</dbReference>
<feature type="binding site" evidence="11 12">
    <location>
        <position position="173"/>
    </location>
    <ligand>
        <name>Zn(2+)</name>
        <dbReference type="ChEBI" id="CHEBI:29105"/>
    </ligand>
</feature>
<dbReference type="PANTHER" id="PTHR11085">
    <property type="entry name" value="NAD-DEPENDENT PROTEIN DEACYLASE SIRTUIN-5, MITOCHONDRIAL-RELATED"/>
    <property type="match status" value="1"/>
</dbReference>
<dbReference type="GO" id="GO:0017136">
    <property type="term" value="F:histone deacetylase activity, NAD-dependent"/>
    <property type="evidence" value="ECO:0007669"/>
    <property type="project" value="InterPro"/>
</dbReference>
<feature type="domain" description="Deacetylase sirtuin-type" evidence="13">
    <location>
        <begin position="11"/>
        <end position="291"/>
    </location>
</feature>
<feature type="binding site" evidence="10">
    <location>
        <begin position="237"/>
        <end position="239"/>
    </location>
    <ligand>
        <name>NAD(+)</name>
        <dbReference type="ChEBI" id="CHEBI:57540"/>
    </ligand>
</feature>
<dbReference type="PANTHER" id="PTHR11085:SF6">
    <property type="entry name" value="NAD-DEPENDENT PROTEIN DEACETYLASE SIRTUIN-2"/>
    <property type="match status" value="1"/>
</dbReference>
<comment type="cofactor">
    <cofactor evidence="11">
        <name>Zn(2+)</name>
        <dbReference type="ChEBI" id="CHEBI:29105"/>
    </cofactor>
    <text evidence="11">Binds 1 zinc ion per subunit.</text>
</comment>
<feature type="binding site" evidence="10">
    <location>
        <begin position="47"/>
        <end position="49"/>
    </location>
    <ligand>
        <name>NAD(+)</name>
        <dbReference type="ChEBI" id="CHEBI:57540"/>
    </ligand>
</feature>
<dbReference type="Gene3D" id="3.40.50.1220">
    <property type="entry name" value="TPP-binding domain"/>
    <property type="match status" value="1"/>
</dbReference>
<protein>
    <recommendedName>
        <fullName evidence="8">NAD-dependent protein deacetylase</fullName>
        <ecNumber evidence="8">2.3.1.286</ecNumber>
    </recommendedName>
</protein>
<evidence type="ECO:0000256" key="1">
    <source>
        <dbReference type="ARBA" id="ARBA00006924"/>
    </source>
</evidence>
<dbReference type="PIRSF" id="PIRSF037938">
    <property type="entry name" value="SIR2_euk"/>
    <property type="match status" value="1"/>
</dbReference>
<evidence type="ECO:0000256" key="5">
    <source>
        <dbReference type="ARBA" id="ARBA00023027"/>
    </source>
</evidence>
<dbReference type="PROSITE" id="PS50305">
    <property type="entry name" value="SIRTUIN"/>
    <property type="match status" value="1"/>
</dbReference>